<proteinExistence type="predicted"/>
<comment type="caution">
    <text evidence="5">The sequence shown here is derived from an EMBL/GenBank/DDBJ whole genome shotgun (WGS) entry which is preliminary data.</text>
</comment>
<feature type="domain" description="HTH araC/xylS-type" evidence="4">
    <location>
        <begin position="13"/>
        <end position="112"/>
    </location>
</feature>
<dbReference type="Pfam" id="PF06445">
    <property type="entry name" value="GyrI-like"/>
    <property type="match status" value="1"/>
</dbReference>
<dbReference type="PROSITE" id="PS01124">
    <property type="entry name" value="HTH_ARAC_FAMILY_2"/>
    <property type="match status" value="1"/>
</dbReference>
<dbReference type="RefSeq" id="WP_374036322.1">
    <property type="nucleotide sequence ID" value="NZ_CP169082.1"/>
</dbReference>
<dbReference type="InterPro" id="IPR010499">
    <property type="entry name" value="AraC_E-bd"/>
</dbReference>
<protein>
    <submittedName>
        <fullName evidence="5">Helix-turn-helix domain-containing protein</fullName>
    </submittedName>
</protein>
<dbReference type="PANTHER" id="PTHR47504">
    <property type="entry name" value="RIGHT ORIGIN-BINDING PROTEIN"/>
    <property type="match status" value="1"/>
</dbReference>
<dbReference type="SMART" id="SM00871">
    <property type="entry name" value="AraC_E_bind"/>
    <property type="match status" value="1"/>
</dbReference>
<dbReference type="Gene3D" id="3.20.80.10">
    <property type="entry name" value="Regulatory factor, effector binding domain"/>
    <property type="match status" value="1"/>
</dbReference>
<dbReference type="InterPro" id="IPR029442">
    <property type="entry name" value="GyrI-like"/>
</dbReference>
<keyword evidence="1" id="KW-0805">Transcription regulation</keyword>
<accession>A0ABW0FL66</accession>
<dbReference type="Pfam" id="PF12833">
    <property type="entry name" value="HTH_18"/>
    <property type="match status" value="1"/>
</dbReference>
<evidence type="ECO:0000313" key="6">
    <source>
        <dbReference type="Proteomes" id="UP001596152"/>
    </source>
</evidence>
<gene>
    <name evidence="5" type="ORF">ACFPIE_00795</name>
</gene>
<evidence type="ECO:0000259" key="4">
    <source>
        <dbReference type="PROSITE" id="PS01124"/>
    </source>
</evidence>
<keyword evidence="2" id="KW-0238">DNA-binding</keyword>
<dbReference type="InterPro" id="IPR020449">
    <property type="entry name" value="Tscrpt_reg_AraC-type_HTH"/>
</dbReference>
<dbReference type="Proteomes" id="UP001596152">
    <property type="component" value="Unassembled WGS sequence"/>
</dbReference>
<dbReference type="SMART" id="SM00342">
    <property type="entry name" value="HTH_ARAC"/>
    <property type="match status" value="1"/>
</dbReference>
<evidence type="ECO:0000256" key="2">
    <source>
        <dbReference type="ARBA" id="ARBA00023125"/>
    </source>
</evidence>
<keyword evidence="3" id="KW-0804">Transcription</keyword>
<dbReference type="PROSITE" id="PS00041">
    <property type="entry name" value="HTH_ARAC_FAMILY_1"/>
    <property type="match status" value="1"/>
</dbReference>
<name>A0ABW0FL66_9CAUL</name>
<evidence type="ECO:0000256" key="3">
    <source>
        <dbReference type="ARBA" id="ARBA00023163"/>
    </source>
</evidence>
<dbReference type="InterPro" id="IPR009057">
    <property type="entry name" value="Homeodomain-like_sf"/>
</dbReference>
<evidence type="ECO:0000256" key="1">
    <source>
        <dbReference type="ARBA" id="ARBA00023015"/>
    </source>
</evidence>
<sequence>MDTAPTSFADRLTAMVDWIEAHLDAPLTLAAIAERAGLSPYHFSRVFSARMGRSVMAHVRARRLIRAARRLVDDPDLKLVDLAFDCGFESQEAFTRAFVRIFGTSPGRFRRGFAVTPMEGQYPMTAATHAAAVVQLPDLKTMEAFTVAGPSRRFDQADKSDIPQLWTRLIGALPFEGQVASWNTYGVVWGFDREEGSFAYMAGVGVEPDATPPEGFELKAIPAATYLVFRITLDGSAVHPQIKAAMERIWGELVPASGLTLAESPDFELYDGEFEPTTPGVTLDFHVPVKR</sequence>
<dbReference type="InterPro" id="IPR018060">
    <property type="entry name" value="HTH_AraC"/>
</dbReference>
<dbReference type="InterPro" id="IPR011256">
    <property type="entry name" value="Reg_factor_effector_dom_sf"/>
</dbReference>
<dbReference type="Gene3D" id="1.10.10.60">
    <property type="entry name" value="Homeodomain-like"/>
    <property type="match status" value="2"/>
</dbReference>
<keyword evidence="6" id="KW-1185">Reference proteome</keyword>
<dbReference type="PANTHER" id="PTHR47504:SF5">
    <property type="entry name" value="RIGHT ORIGIN-BINDING PROTEIN"/>
    <property type="match status" value="1"/>
</dbReference>
<evidence type="ECO:0000313" key="5">
    <source>
        <dbReference type="EMBL" id="MFC5342432.1"/>
    </source>
</evidence>
<dbReference type="PRINTS" id="PR00032">
    <property type="entry name" value="HTHARAC"/>
</dbReference>
<dbReference type="SUPFAM" id="SSF55136">
    <property type="entry name" value="Probable bacterial effector-binding domain"/>
    <property type="match status" value="1"/>
</dbReference>
<dbReference type="InterPro" id="IPR018062">
    <property type="entry name" value="HTH_AraC-typ_CS"/>
</dbReference>
<reference evidence="6" key="1">
    <citation type="journal article" date="2019" name="Int. J. Syst. Evol. Microbiol.">
        <title>The Global Catalogue of Microorganisms (GCM) 10K type strain sequencing project: providing services to taxonomists for standard genome sequencing and annotation.</title>
        <authorList>
            <consortium name="The Broad Institute Genomics Platform"/>
            <consortium name="The Broad Institute Genome Sequencing Center for Infectious Disease"/>
            <person name="Wu L."/>
            <person name="Ma J."/>
        </authorList>
    </citation>
    <scope>NUCLEOTIDE SEQUENCE [LARGE SCALE GENOMIC DNA]</scope>
    <source>
        <strain evidence="6">JCM 12125</strain>
    </source>
</reference>
<dbReference type="InterPro" id="IPR050959">
    <property type="entry name" value="MarA-like"/>
</dbReference>
<dbReference type="EMBL" id="JBHSLF010000001">
    <property type="protein sequence ID" value="MFC5342432.1"/>
    <property type="molecule type" value="Genomic_DNA"/>
</dbReference>
<organism evidence="5 6">
    <name type="scientific">Brevundimonas staleyi</name>
    <dbReference type="NCBI Taxonomy" id="74326"/>
    <lineage>
        <taxon>Bacteria</taxon>
        <taxon>Pseudomonadati</taxon>
        <taxon>Pseudomonadota</taxon>
        <taxon>Alphaproteobacteria</taxon>
        <taxon>Caulobacterales</taxon>
        <taxon>Caulobacteraceae</taxon>
        <taxon>Brevundimonas</taxon>
    </lineage>
</organism>
<dbReference type="SUPFAM" id="SSF46689">
    <property type="entry name" value="Homeodomain-like"/>
    <property type="match status" value="2"/>
</dbReference>